<dbReference type="Pfam" id="PF12697">
    <property type="entry name" value="Abhydrolase_6"/>
    <property type="match status" value="1"/>
</dbReference>
<evidence type="ECO:0000313" key="3">
    <source>
        <dbReference type="Proteomes" id="UP000050863"/>
    </source>
</evidence>
<gene>
    <name evidence="2" type="ORF">CQ12_23510</name>
</gene>
<dbReference type="RefSeq" id="WP_057839820.1">
    <property type="nucleotide sequence ID" value="NZ_LLXZ01000202.1"/>
</dbReference>
<dbReference type="SUPFAM" id="SSF53474">
    <property type="entry name" value="alpha/beta-Hydrolases"/>
    <property type="match status" value="1"/>
</dbReference>
<sequence length="277" mass="29608">MNSNLQIASGRARLAATVVGHGDPVVFLHAAICDSRMWRAQLDAVGTTHKAIAYDRRGFGETRAEKEDFSAVADLLAVIDAAANGTPAILVGCSQGGRVALDAAILHPSHVRALVLIAPGVSGAPEPIHPPGIERLMAKLRDAQEAGDLDQVNAIKAHHWLDGPLQPEGRVTGEARRLFLDMNAIALRSPPTGTNIDVMPTFHRLGEISAPSLVIWGDFDFPHIQERSRHIATTMSNASGHVLTGTAHLPSLERPTEVADLLTEFIDRCSGVAHKQV</sequence>
<dbReference type="InterPro" id="IPR029058">
    <property type="entry name" value="AB_hydrolase_fold"/>
</dbReference>
<dbReference type="Proteomes" id="UP000050863">
    <property type="component" value="Unassembled WGS sequence"/>
</dbReference>
<proteinExistence type="predicted"/>
<feature type="domain" description="AB hydrolase-1" evidence="1">
    <location>
        <begin position="25"/>
        <end position="260"/>
    </location>
</feature>
<dbReference type="InterPro" id="IPR000639">
    <property type="entry name" value="Epox_hydrolase-like"/>
</dbReference>
<evidence type="ECO:0000313" key="2">
    <source>
        <dbReference type="EMBL" id="KRQ96213.1"/>
    </source>
</evidence>
<dbReference type="AlphaFoldDB" id="A0A0R3KTV3"/>
<protein>
    <submittedName>
        <fullName evidence="2">Alpha/beta hydrolase</fullName>
    </submittedName>
</protein>
<dbReference type="PRINTS" id="PR00412">
    <property type="entry name" value="EPOXHYDRLASE"/>
</dbReference>
<dbReference type="GO" id="GO:0016787">
    <property type="term" value="F:hydrolase activity"/>
    <property type="evidence" value="ECO:0007669"/>
    <property type="project" value="UniProtKB-KW"/>
</dbReference>
<dbReference type="InterPro" id="IPR000073">
    <property type="entry name" value="AB_hydrolase_1"/>
</dbReference>
<accession>A0A0R3KTV3</accession>
<dbReference type="OrthoDB" id="9804723at2"/>
<dbReference type="PANTHER" id="PTHR43798">
    <property type="entry name" value="MONOACYLGLYCEROL LIPASE"/>
    <property type="match status" value="1"/>
</dbReference>
<organism evidence="2 3">
    <name type="scientific">Bradyrhizobium jicamae</name>
    <dbReference type="NCBI Taxonomy" id="280332"/>
    <lineage>
        <taxon>Bacteria</taxon>
        <taxon>Pseudomonadati</taxon>
        <taxon>Pseudomonadota</taxon>
        <taxon>Alphaproteobacteria</taxon>
        <taxon>Hyphomicrobiales</taxon>
        <taxon>Nitrobacteraceae</taxon>
        <taxon>Bradyrhizobium</taxon>
    </lineage>
</organism>
<keyword evidence="2" id="KW-0378">Hydrolase</keyword>
<reference evidence="2 3" key="1">
    <citation type="submission" date="2014-03" db="EMBL/GenBank/DDBJ databases">
        <title>Bradyrhizobium valentinum sp. nov., isolated from effective nodules of Lupinus mariae-josephae, a lupine endemic of basic-lime soils in Eastern Spain.</title>
        <authorList>
            <person name="Duran D."/>
            <person name="Rey L."/>
            <person name="Navarro A."/>
            <person name="Busquets A."/>
            <person name="Imperial J."/>
            <person name="Ruiz-Argueso T."/>
        </authorList>
    </citation>
    <scope>NUCLEOTIDE SEQUENCE [LARGE SCALE GENOMIC DNA]</scope>
    <source>
        <strain evidence="2 3">PAC68</strain>
    </source>
</reference>
<evidence type="ECO:0000259" key="1">
    <source>
        <dbReference type="Pfam" id="PF12697"/>
    </source>
</evidence>
<dbReference type="Gene3D" id="3.40.50.1820">
    <property type="entry name" value="alpha/beta hydrolase"/>
    <property type="match status" value="1"/>
</dbReference>
<dbReference type="PRINTS" id="PR00111">
    <property type="entry name" value="ABHYDROLASE"/>
</dbReference>
<name>A0A0R3KTV3_9BRAD</name>
<comment type="caution">
    <text evidence="2">The sequence shown here is derived from an EMBL/GenBank/DDBJ whole genome shotgun (WGS) entry which is preliminary data.</text>
</comment>
<dbReference type="EMBL" id="LLXZ01000202">
    <property type="protein sequence ID" value="KRQ96213.1"/>
    <property type="molecule type" value="Genomic_DNA"/>
</dbReference>
<keyword evidence="3" id="KW-1185">Reference proteome</keyword>
<dbReference type="InterPro" id="IPR050266">
    <property type="entry name" value="AB_hydrolase_sf"/>
</dbReference>
<dbReference type="STRING" id="280332.CQ12_23510"/>